<dbReference type="InterPro" id="IPR020568">
    <property type="entry name" value="Ribosomal_Su5_D2-typ_SF"/>
</dbReference>
<evidence type="ECO:0000313" key="7">
    <source>
        <dbReference type="Proteomes" id="UP000007883"/>
    </source>
</evidence>
<keyword evidence="7" id="KW-1185">Reference proteome</keyword>
<dbReference type="GO" id="GO:0000049">
    <property type="term" value="F:tRNA binding"/>
    <property type="evidence" value="ECO:0007669"/>
    <property type="project" value="InterPro"/>
</dbReference>
<reference evidence="6 7" key="1">
    <citation type="journal article" date="2012" name="J. Bacteriol.">
        <title>Complete genome sequence of phototrophic betaproteobacterium Rubrivivax gelatinosus IL144.</title>
        <authorList>
            <person name="Nagashima S."/>
            <person name="Kamimura A."/>
            <person name="Shimizu T."/>
            <person name="Nakamura-isaki S."/>
            <person name="Aono E."/>
            <person name="Sakamoto K."/>
            <person name="Ichikawa N."/>
            <person name="Nakazawa H."/>
            <person name="Sekine M."/>
            <person name="Yamazaki S."/>
            <person name="Fujita N."/>
            <person name="Shimada K."/>
            <person name="Hanada S."/>
            <person name="Nagashima K.V.P."/>
        </authorList>
    </citation>
    <scope>NUCLEOTIDE SEQUENCE [LARGE SCALE GENOMIC DNA]</scope>
    <source>
        <strain evidence="7">NBRC 100245 / IL144</strain>
    </source>
</reference>
<dbReference type="GO" id="GO:0005840">
    <property type="term" value="C:ribosome"/>
    <property type="evidence" value="ECO:0007669"/>
    <property type="project" value="UniProtKB-KW"/>
</dbReference>
<name>I0HYF1_RUBGI</name>
<dbReference type="PATRIC" id="fig|983917.3.peg.4587"/>
<accession>I0HYF1</accession>
<dbReference type="GO" id="GO:0004526">
    <property type="term" value="F:ribonuclease P activity"/>
    <property type="evidence" value="ECO:0007669"/>
    <property type="project" value="InterPro"/>
</dbReference>
<dbReference type="STRING" id="983917.RGE_47050"/>
<dbReference type="PANTHER" id="PTHR33992:SF1">
    <property type="entry name" value="RIBONUCLEASE P PROTEIN COMPONENT"/>
    <property type="match status" value="1"/>
</dbReference>
<proteinExistence type="predicted"/>
<dbReference type="SUPFAM" id="SSF54211">
    <property type="entry name" value="Ribosomal protein S5 domain 2-like"/>
    <property type="match status" value="1"/>
</dbReference>
<dbReference type="GO" id="GO:0030677">
    <property type="term" value="C:ribonuclease P complex"/>
    <property type="evidence" value="ECO:0007669"/>
    <property type="project" value="TreeGrafter"/>
</dbReference>
<sequence>MPPPVRPLVQPVVQTMVQKADFERVLATPSRSRSTHFAVHHVNGGPSASRWQRLHLGEEKLSTDGAQLGAQPVDDSHPAAPEACWLGSVVPKRHARRSVTRALLKRQIRAAMARHAGELPPGLWVVRLRAPFAPAQYPSAASDALRLAARTELEQLFTRARRS</sequence>
<evidence type="ECO:0000256" key="1">
    <source>
        <dbReference type="ARBA" id="ARBA00022694"/>
    </source>
</evidence>
<dbReference type="EMBL" id="AP012320">
    <property type="protein sequence ID" value="BAL98038.1"/>
    <property type="molecule type" value="Genomic_DNA"/>
</dbReference>
<keyword evidence="1" id="KW-0819">tRNA processing</keyword>
<dbReference type="eggNOG" id="COG0594">
    <property type="taxonomic scope" value="Bacteria"/>
</dbReference>
<dbReference type="InterPro" id="IPR014721">
    <property type="entry name" value="Ribsml_uS5_D2-typ_fold_subgr"/>
</dbReference>
<keyword evidence="2" id="KW-0540">Nuclease</keyword>
<gene>
    <name evidence="6" type="ordered locus">RGE_47050</name>
</gene>
<evidence type="ECO:0000256" key="4">
    <source>
        <dbReference type="ARBA" id="ARBA00022801"/>
    </source>
</evidence>
<evidence type="ECO:0000256" key="2">
    <source>
        <dbReference type="ARBA" id="ARBA00022722"/>
    </source>
</evidence>
<dbReference type="HOGENOM" id="CLU_125363_0_0_4"/>
<dbReference type="Proteomes" id="UP000007883">
    <property type="component" value="Chromosome"/>
</dbReference>
<keyword evidence="4" id="KW-0378">Hydrolase</keyword>
<dbReference type="PANTHER" id="PTHR33992">
    <property type="entry name" value="RIBONUCLEASE P PROTEIN COMPONENT"/>
    <property type="match status" value="1"/>
</dbReference>
<dbReference type="Gene3D" id="3.30.230.10">
    <property type="match status" value="1"/>
</dbReference>
<protein>
    <submittedName>
        <fullName evidence="6">Ribosomal protein S5 domain protein</fullName>
    </submittedName>
</protein>
<evidence type="ECO:0000256" key="5">
    <source>
        <dbReference type="ARBA" id="ARBA00022884"/>
    </source>
</evidence>
<keyword evidence="6" id="KW-0687">Ribonucleoprotein</keyword>
<dbReference type="GO" id="GO:0042781">
    <property type="term" value="F:3'-tRNA processing endoribonuclease activity"/>
    <property type="evidence" value="ECO:0007669"/>
    <property type="project" value="TreeGrafter"/>
</dbReference>
<keyword evidence="5" id="KW-0694">RNA-binding</keyword>
<keyword evidence="3" id="KW-0255">Endonuclease</keyword>
<organism evidence="6 7">
    <name type="scientific">Rubrivivax gelatinosus (strain NBRC 100245 / IL144)</name>
    <dbReference type="NCBI Taxonomy" id="983917"/>
    <lineage>
        <taxon>Bacteria</taxon>
        <taxon>Pseudomonadati</taxon>
        <taxon>Pseudomonadota</taxon>
        <taxon>Betaproteobacteria</taxon>
        <taxon>Burkholderiales</taxon>
        <taxon>Sphaerotilaceae</taxon>
        <taxon>Rubrivivax</taxon>
    </lineage>
</organism>
<evidence type="ECO:0000313" key="6">
    <source>
        <dbReference type="EMBL" id="BAL98038.1"/>
    </source>
</evidence>
<keyword evidence="6" id="KW-0689">Ribosomal protein</keyword>
<dbReference type="InterPro" id="IPR000100">
    <property type="entry name" value="RNase_P"/>
</dbReference>
<evidence type="ECO:0000256" key="3">
    <source>
        <dbReference type="ARBA" id="ARBA00022759"/>
    </source>
</evidence>
<dbReference type="Pfam" id="PF00825">
    <property type="entry name" value="Ribonuclease_P"/>
    <property type="match status" value="1"/>
</dbReference>
<dbReference type="KEGG" id="rge:RGE_47050"/>
<dbReference type="AlphaFoldDB" id="I0HYF1"/>